<keyword evidence="4" id="KW-0805">Transcription regulation</keyword>
<dbReference type="Gene3D" id="1.10.10.60">
    <property type="entry name" value="Homeodomain-like"/>
    <property type="match status" value="1"/>
</dbReference>
<dbReference type="KEGG" id="cbei:LF65_03492"/>
<dbReference type="PROSITE" id="PS50112">
    <property type="entry name" value="PAS"/>
    <property type="match status" value="2"/>
</dbReference>
<organism evidence="11 12">
    <name type="scientific">Clostridium beijerinckii</name>
    <name type="common">Clostridium MP</name>
    <dbReference type="NCBI Taxonomy" id="1520"/>
    <lineage>
        <taxon>Bacteria</taxon>
        <taxon>Bacillati</taxon>
        <taxon>Bacillota</taxon>
        <taxon>Clostridia</taxon>
        <taxon>Eubacteriales</taxon>
        <taxon>Clostridiaceae</taxon>
        <taxon>Clostridium</taxon>
    </lineage>
</organism>
<dbReference type="OrthoDB" id="9803970at2"/>
<dbReference type="Gene3D" id="3.40.50.300">
    <property type="entry name" value="P-loop containing nucleotide triphosphate hydrolases"/>
    <property type="match status" value="1"/>
</dbReference>
<evidence type="ECO:0000256" key="4">
    <source>
        <dbReference type="ARBA" id="ARBA00023015"/>
    </source>
</evidence>
<dbReference type="Pfam" id="PF25601">
    <property type="entry name" value="AAA_lid_14"/>
    <property type="match status" value="1"/>
</dbReference>
<dbReference type="SMART" id="SM00382">
    <property type="entry name" value="AAA"/>
    <property type="match status" value="1"/>
</dbReference>
<evidence type="ECO:0000256" key="5">
    <source>
        <dbReference type="ARBA" id="ARBA00023125"/>
    </source>
</evidence>
<dbReference type="EMBL" id="CP010086">
    <property type="protein sequence ID" value="AJH00049.1"/>
    <property type="molecule type" value="Genomic_DNA"/>
</dbReference>
<keyword evidence="3" id="KW-0067">ATP-binding</keyword>
<dbReference type="Proteomes" id="UP000031866">
    <property type="component" value="Chromosome"/>
</dbReference>
<dbReference type="CDD" id="cd00130">
    <property type="entry name" value="PAS"/>
    <property type="match status" value="2"/>
</dbReference>
<dbReference type="PROSITE" id="PS00676">
    <property type="entry name" value="SIGMA54_INTERACT_2"/>
    <property type="match status" value="1"/>
</dbReference>
<dbReference type="PROSITE" id="PS51350">
    <property type="entry name" value="PTS_HPR_DOM"/>
    <property type="match status" value="1"/>
</dbReference>
<dbReference type="SUPFAM" id="SSF46689">
    <property type="entry name" value="Homeodomain-like"/>
    <property type="match status" value="1"/>
</dbReference>
<evidence type="ECO:0000256" key="6">
    <source>
        <dbReference type="ARBA" id="ARBA00023163"/>
    </source>
</evidence>
<dbReference type="NCBIfam" id="TIGR00229">
    <property type="entry name" value="sensory_box"/>
    <property type="match status" value="2"/>
</dbReference>
<dbReference type="InterPro" id="IPR002078">
    <property type="entry name" value="Sigma_54_int"/>
</dbReference>
<protein>
    <recommendedName>
        <fullName evidence="7">HTH-type transcriptional regulatory protein TyrR</fullName>
    </recommendedName>
</protein>
<keyword evidence="5" id="KW-0238">DNA-binding</keyword>
<dbReference type="GO" id="GO:0005524">
    <property type="term" value="F:ATP binding"/>
    <property type="evidence" value="ECO:0007669"/>
    <property type="project" value="UniProtKB-KW"/>
</dbReference>
<dbReference type="SMART" id="SM00091">
    <property type="entry name" value="PAS"/>
    <property type="match status" value="2"/>
</dbReference>
<dbReference type="InterPro" id="IPR030828">
    <property type="entry name" value="HTH_TyrR"/>
</dbReference>
<dbReference type="PANTHER" id="PTHR32071:SF57">
    <property type="entry name" value="C4-DICARBOXYLATE TRANSPORT TRANSCRIPTIONAL REGULATORY PROTEIN DCTD"/>
    <property type="match status" value="1"/>
</dbReference>
<dbReference type="InterPro" id="IPR027417">
    <property type="entry name" value="P-loop_NTPase"/>
</dbReference>
<keyword evidence="2" id="KW-0058">Aromatic hydrocarbons catabolism</keyword>
<dbReference type="Pfam" id="PF00989">
    <property type="entry name" value="PAS"/>
    <property type="match status" value="2"/>
</dbReference>
<dbReference type="SUPFAM" id="SSF55594">
    <property type="entry name" value="HPr-like"/>
    <property type="match status" value="1"/>
</dbReference>
<evidence type="ECO:0000313" key="12">
    <source>
        <dbReference type="Proteomes" id="UP000031866"/>
    </source>
</evidence>
<feature type="domain" description="PAS" evidence="9">
    <location>
        <begin position="109"/>
        <end position="185"/>
    </location>
</feature>
<dbReference type="InterPro" id="IPR058031">
    <property type="entry name" value="AAA_lid_NorR"/>
</dbReference>
<dbReference type="RefSeq" id="WP_041897562.1">
    <property type="nucleotide sequence ID" value="NZ_CP010086.2"/>
</dbReference>
<dbReference type="SUPFAM" id="SSF55785">
    <property type="entry name" value="PYP-like sensor domain (PAS domain)"/>
    <property type="match status" value="2"/>
</dbReference>
<dbReference type="InterPro" id="IPR000014">
    <property type="entry name" value="PAS"/>
</dbReference>
<feature type="domain" description="HPr" evidence="10">
    <location>
        <begin position="2"/>
        <end position="94"/>
    </location>
</feature>
<name>A0A0B5QT59_CLOBE</name>
<dbReference type="InterPro" id="IPR025943">
    <property type="entry name" value="Sigma_54_int_dom_ATP-bd_2"/>
</dbReference>
<evidence type="ECO:0000256" key="1">
    <source>
        <dbReference type="ARBA" id="ARBA00022741"/>
    </source>
</evidence>
<proteinExistence type="predicted"/>
<gene>
    <name evidence="11" type="ORF">LF65_03492</name>
</gene>
<evidence type="ECO:0000259" key="8">
    <source>
        <dbReference type="PROSITE" id="PS50045"/>
    </source>
</evidence>
<feature type="domain" description="PAS" evidence="9">
    <location>
        <begin position="226"/>
        <end position="279"/>
    </location>
</feature>
<dbReference type="InterPro" id="IPR013767">
    <property type="entry name" value="PAS_fold"/>
</dbReference>
<evidence type="ECO:0000259" key="10">
    <source>
        <dbReference type="PROSITE" id="PS51350"/>
    </source>
</evidence>
<evidence type="ECO:0000256" key="2">
    <source>
        <dbReference type="ARBA" id="ARBA00022797"/>
    </source>
</evidence>
<keyword evidence="1" id="KW-0547">Nucleotide-binding</keyword>
<dbReference type="Gene3D" id="3.30.450.20">
    <property type="entry name" value="PAS domain"/>
    <property type="match status" value="2"/>
</dbReference>
<dbReference type="Gene3D" id="3.30.1340.10">
    <property type="entry name" value="HPr-like"/>
    <property type="match status" value="1"/>
</dbReference>
<dbReference type="Pfam" id="PF00158">
    <property type="entry name" value="Sigma54_activat"/>
    <property type="match status" value="1"/>
</dbReference>
<feature type="domain" description="Sigma-54 factor interaction" evidence="8">
    <location>
        <begin position="365"/>
        <end position="594"/>
    </location>
</feature>
<reference evidence="12" key="1">
    <citation type="submission" date="2014-12" db="EMBL/GenBank/DDBJ databases">
        <title>Genome sequence of Clostridium beijerinckii strain 59B.</title>
        <authorList>
            <person name="Little G.T."/>
            <person name="Minton N.P."/>
        </authorList>
    </citation>
    <scope>NUCLEOTIDE SEQUENCE [LARGE SCALE GENOMIC DNA]</scope>
    <source>
        <strain evidence="12">59B</strain>
    </source>
</reference>
<dbReference type="PROSITE" id="PS50045">
    <property type="entry name" value="SIGMA54_INTERACT_4"/>
    <property type="match status" value="1"/>
</dbReference>
<evidence type="ECO:0000256" key="7">
    <source>
        <dbReference type="ARBA" id="ARBA00029500"/>
    </source>
</evidence>
<dbReference type="Gene3D" id="1.10.8.60">
    <property type="match status" value="1"/>
</dbReference>
<dbReference type="CDD" id="cd00367">
    <property type="entry name" value="PTS-HPr_like"/>
    <property type="match status" value="1"/>
</dbReference>
<evidence type="ECO:0000313" key="11">
    <source>
        <dbReference type="EMBL" id="AJH00049.1"/>
    </source>
</evidence>
<dbReference type="InterPro" id="IPR025662">
    <property type="entry name" value="Sigma_54_int_dom_ATP-bd_1"/>
</dbReference>
<dbReference type="InterPro" id="IPR025944">
    <property type="entry name" value="Sigma_54_int_dom_CS"/>
</dbReference>
<keyword evidence="6" id="KW-0804">Transcription</keyword>
<dbReference type="STRING" id="1520.LF65_03492"/>
<dbReference type="PROSITE" id="PS00675">
    <property type="entry name" value="SIGMA54_INTERACT_1"/>
    <property type="match status" value="1"/>
</dbReference>
<dbReference type="InterPro" id="IPR003593">
    <property type="entry name" value="AAA+_ATPase"/>
</dbReference>
<evidence type="ECO:0000259" key="9">
    <source>
        <dbReference type="PROSITE" id="PS50112"/>
    </source>
</evidence>
<accession>A0A0B5QT59</accession>
<dbReference type="AlphaFoldDB" id="A0A0B5QT59"/>
<dbReference type="PROSITE" id="PS00688">
    <property type="entry name" value="SIGMA54_INTERACT_3"/>
    <property type="match status" value="1"/>
</dbReference>
<dbReference type="FunFam" id="3.40.50.300:FF:000006">
    <property type="entry name" value="DNA-binding transcriptional regulator NtrC"/>
    <property type="match status" value="1"/>
</dbReference>
<dbReference type="InterPro" id="IPR000032">
    <property type="entry name" value="HPr-like"/>
</dbReference>
<dbReference type="GO" id="GO:0003677">
    <property type="term" value="F:DNA binding"/>
    <property type="evidence" value="ECO:0007669"/>
    <property type="project" value="UniProtKB-KW"/>
</dbReference>
<dbReference type="Pfam" id="PF00381">
    <property type="entry name" value="PTS-HPr"/>
    <property type="match status" value="1"/>
</dbReference>
<dbReference type="Pfam" id="PF18024">
    <property type="entry name" value="HTH_50"/>
    <property type="match status" value="1"/>
</dbReference>
<dbReference type="PANTHER" id="PTHR32071">
    <property type="entry name" value="TRANSCRIPTIONAL REGULATORY PROTEIN"/>
    <property type="match status" value="1"/>
</dbReference>
<dbReference type="InterPro" id="IPR009057">
    <property type="entry name" value="Homeodomain-like_sf"/>
</dbReference>
<dbReference type="InterPro" id="IPR035965">
    <property type="entry name" value="PAS-like_dom_sf"/>
</dbReference>
<dbReference type="InterPro" id="IPR035895">
    <property type="entry name" value="HPr-like_sf"/>
</dbReference>
<dbReference type="CDD" id="cd00009">
    <property type="entry name" value="AAA"/>
    <property type="match status" value="1"/>
</dbReference>
<dbReference type="GO" id="GO:0006355">
    <property type="term" value="P:regulation of DNA-templated transcription"/>
    <property type="evidence" value="ECO:0007669"/>
    <property type="project" value="InterPro"/>
</dbReference>
<dbReference type="SUPFAM" id="SSF52540">
    <property type="entry name" value="P-loop containing nucleoside triphosphate hydrolases"/>
    <property type="match status" value="1"/>
</dbReference>
<evidence type="ECO:0000256" key="3">
    <source>
        <dbReference type="ARBA" id="ARBA00022840"/>
    </source>
</evidence>
<sequence length="689" mass="77905">MILSKEVVIRHSKGLHARVLAMVVHKVSELEKRHDLKFFIIYKDKKKILATSLMPLVLLKVKQNEKIIVEVHGEDLKDALNELCDFLQSDFDLEDKSTINQVDNIINNNTITLEHVFSNIPNGIIATDEKDIISIFNEEAERLLGISSGDAIGKKVYEIIEFTNLHEINRTGKSELMVKEIINNRILLINRTPIIIDKKPKGALAVFNDISKLEKVKDELKTVKDLKERLQLILETVQDGICVINSDGYITYVNKAYLRILNEKEEDILNKNIRDVSPEGARIKVLKTGESIIGAISYKENGVIIVSNVNPIIIDGEITGVVSIVKNVTEVQKLSEKLTQVSAKADYLEEELMRTKKPDSAFSKYIGHSGKILDALATTLKAAKTDTTVLIRGESGTGKELIAEGIHFSSKNSKGPFIRVNCAAIPQNLLESELFGYEKGAFTGAIKRKLGKFELAQNGTILLDEIGEMDKSMQAKVLRVIQEKEFQRIGGEETIKINVRIIAATHRNLEEMVKSMEFREDLYYRLNVIPIFLPPLRERKQDIAPLLEHFIDKIGKRINKRITIVTNDAMESLLEYKWPGNIRELENLVERIMALNETEVIELSDLPAYMRKDINTVNNAIKSKNNNEIDMLIEADEILPLKEYEKIIIEKALKKYGSYNAAGKALGLTHKTVAAKARQYGIEKKVTWE</sequence>